<dbReference type="RefSeq" id="WP_340331853.1">
    <property type="nucleotide sequence ID" value="NZ_JAZHOF010000010.1"/>
</dbReference>
<evidence type="ECO:0000313" key="2">
    <source>
        <dbReference type="Proteomes" id="UP001378188"/>
    </source>
</evidence>
<keyword evidence="1" id="KW-0067">ATP-binding</keyword>
<dbReference type="Pfam" id="PF13589">
    <property type="entry name" value="HATPase_c_3"/>
    <property type="match status" value="1"/>
</dbReference>
<protein>
    <submittedName>
        <fullName evidence="1">ATP-binding protein</fullName>
    </submittedName>
</protein>
<evidence type="ECO:0000313" key="1">
    <source>
        <dbReference type="EMBL" id="MEJ8574152.1"/>
    </source>
</evidence>
<name>A0AAW9RK90_9HYPH</name>
<dbReference type="InterPro" id="IPR036890">
    <property type="entry name" value="HATPase_C_sf"/>
</dbReference>
<gene>
    <name evidence="1" type="ORF">V3328_21890</name>
</gene>
<dbReference type="SUPFAM" id="SSF55874">
    <property type="entry name" value="ATPase domain of HSP90 chaperone/DNA topoisomerase II/histidine kinase"/>
    <property type="match status" value="1"/>
</dbReference>
<dbReference type="Gene3D" id="3.30.565.10">
    <property type="entry name" value="Histidine kinase-like ATPase, C-terminal domain"/>
    <property type="match status" value="1"/>
</dbReference>
<comment type="caution">
    <text evidence="1">The sequence shown here is derived from an EMBL/GenBank/DDBJ whole genome shotgun (WGS) entry which is preliminary data.</text>
</comment>
<sequence length="444" mass="50278">MAEQELMKIKVEPTKELFVYILTRDISHQAAIIELLDNSVDGAKRVAADATDLSEFWVEIEFDSEKFAIRDNCGGIPLQVARDYAFRFGRAEGMERIPGSIGQFGVGMKRALFSFGRKYVVESATVKDWFRLAVDLGKWMEDKDSWDFELAEYGENDGTLEIGTRIEVTDLIDDAASQFSLEHFRTRVENEIRQKHGYFIAHGLSVRVCGSAIPSHQWQLIADDQFAPEYRERTYNGSDAPVSTRIYAGVGRSNPSDAGWYVICNGRLVLGADKTEKTGWGWESAEMDAASGTPRYHNQFARFRGYVLFDCDDAGRLPWNTTKTDIDPDDTIWLDARETMAGIMRPVIDFLNLVDSESDLPEAERRLTAALAAAQTTAIADVKNQQKFRYPTSPRPPRPRTVNIQYRKEKERVETLQEAMGTTSARDTGDAAFEEAYRRHVEDE</sequence>
<accession>A0AAW9RK90</accession>
<organism evidence="1 2">
    <name type="scientific">Microbaculum marinum</name>
    <dbReference type="NCBI Taxonomy" id="1764581"/>
    <lineage>
        <taxon>Bacteria</taxon>
        <taxon>Pseudomonadati</taxon>
        <taxon>Pseudomonadota</taxon>
        <taxon>Alphaproteobacteria</taxon>
        <taxon>Hyphomicrobiales</taxon>
        <taxon>Tepidamorphaceae</taxon>
        <taxon>Microbaculum</taxon>
    </lineage>
</organism>
<reference evidence="1 2" key="1">
    <citation type="submission" date="2024-02" db="EMBL/GenBank/DDBJ databases">
        <title>Genome analysis and characterization of Microbaculum marinisediminis sp. nov., isolated from marine sediment.</title>
        <authorList>
            <person name="Du Z.-J."/>
            <person name="Ye Y.-Q."/>
            <person name="Zhang Z.-R."/>
            <person name="Yuan S.-M."/>
            <person name="Zhang X.-Y."/>
        </authorList>
    </citation>
    <scope>NUCLEOTIDE SEQUENCE [LARGE SCALE GENOMIC DNA]</scope>
    <source>
        <strain evidence="1 2">SDUM1044001</strain>
    </source>
</reference>
<dbReference type="Proteomes" id="UP001378188">
    <property type="component" value="Unassembled WGS sequence"/>
</dbReference>
<dbReference type="GO" id="GO:0005524">
    <property type="term" value="F:ATP binding"/>
    <property type="evidence" value="ECO:0007669"/>
    <property type="project" value="UniProtKB-KW"/>
</dbReference>
<keyword evidence="2" id="KW-1185">Reference proteome</keyword>
<dbReference type="AlphaFoldDB" id="A0AAW9RK90"/>
<proteinExistence type="predicted"/>
<keyword evidence="1" id="KW-0547">Nucleotide-binding</keyword>
<dbReference type="EMBL" id="JAZHOF010000010">
    <property type="protein sequence ID" value="MEJ8574152.1"/>
    <property type="molecule type" value="Genomic_DNA"/>
</dbReference>